<feature type="region of interest" description="Disordered" evidence="1">
    <location>
        <begin position="32"/>
        <end position="73"/>
    </location>
</feature>
<keyword evidence="2" id="KW-0732">Signal</keyword>
<gene>
    <name evidence="3" type="ORF">GCM10023144_12280</name>
</gene>
<feature type="compositionally biased region" description="Basic and acidic residues" evidence="1">
    <location>
        <begin position="179"/>
        <end position="193"/>
    </location>
</feature>
<dbReference type="RefSeq" id="WP_345247369.1">
    <property type="nucleotide sequence ID" value="NZ_BAABFO010000004.1"/>
</dbReference>
<keyword evidence="4" id="KW-1185">Reference proteome</keyword>
<evidence type="ECO:0000256" key="1">
    <source>
        <dbReference type="SAM" id="MobiDB-lite"/>
    </source>
</evidence>
<reference evidence="4" key="1">
    <citation type="journal article" date="2019" name="Int. J. Syst. Evol. Microbiol.">
        <title>The Global Catalogue of Microorganisms (GCM) 10K type strain sequencing project: providing services to taxonomists for standard genome sequencing and annotation.</title>
        <authorList>
            <consortium name="The Broad Institute Genomics Platform"/>
            <consortium name="The Broad Institute Genome Sequencing Center for Infectious Disease"/>
            <person name="Wu L."/>
            <person name="Ma J."/>
        </authorList>
    </citation>
    <scope>NUCLEOTIDE SEQUENCE [LARGE SCALE GENOMIC DNA]</scope>
    <source>
        <strain evidence="4">JCM 17666</strain>
    </source>
</reference>
<evidence type="ECO:0000256" key="2">
    <source>
        <dbReference type="SAM" id="SignalP"/>
    </source>
</evidence>
<name>A0ABP8GNK8_9BURK</name>
<accession>A0ABP8GNK8</accession>
<feature type="chain" id="PRO_5045437328" description="Periplasmic heavy metal sensor" evidence="2">
    <location>
        <begin position="31"/>
        <end position="200"/>
    </location>
</feature>
<feature type="signal peptide" evidence="2">
    <location>
        <begin position="1"/>
        <end position="30"/>
    </location>
</feature>
<feature type="compositionally biased region" description="Basic residues" evidence="1">
    <location>
        <begin position="49"/>
        <end position="63"/>
    </location>
</feature>
<feature type="region of interest" description="Disordered" evidence="1">
    <location>
        <begin position="179"/>
        <end position="200"/>
    </location>
</feature>
<evidence type="ECO:0008006" key="5">
    <source>
        <dbReference type="Google" id="ProtNLM"/>
    </source>
</evidence>
<sequence length="200" mass="21930">MIKHTLRTNALRTIALSLALATGAAGLAQAARAEESAAATPPAQTQQHAGRHAMHHHAMKPMHRPGFGPAMGSPLALLPRLEHRLKLTDSQQTLWRAARSQQAEAGKALREQFGKNREELRKQVEAGPLDLRALTTQQEAARNAVRPRLDAARDAWLAAYDSLDAQQKQVVTDAFKRTLEHRRGPRHGERGHGSEAPARS</sequence>
<dbReference type="EMBL" id="BAABFO010000004">
    <property type="protein sequence ID" value="GAA4327559.1"/>
    <property type="molecule type" value="Genomic_DNA"/>
</dbReference>
<evidence type="ECO:0000313" key="3">
    <source>
        <dbReference type="EMBL" id="GAA4327559.1"/>
    </source>
</evidence>
<evidence type="ECO:0000313" key="4">
    <source>
        <dbReference type="Proteomes" id="UP001501671"/>
    </source>
</evidence>
<dbReference type="InterPro" id="IPR012899">
    <property type="entry name" value="LTXXQ"/>
</dbReference>
<protein>
    <recommendedName>
        <fullName evidence="5">Periplasmic heavy metal sensor</fullName>
    </recommendedName>
</protein>
<proteinExistence type="predicted"/>
<dbReference type="Pfam" id="PF07813">
    <property type="entry name" value="LTXXQ"/>
    <property type="match status" value="1"/>
</dbReference>
<comment type="caution">
    <text evidence="3">The sequence shown here is derived from an EMBL/GenBank/DDBJ whole genome shotgun (WGS) entry which is preliminary data.</text>
</comment>
<organism evidence="3 4">
    <name type="scientific">Pigmentiphaga soli</name>
    <dbReference type="NCBI Taxonomy" id="1007095"/>
    <lineage>
        <taxon>Bacteria</taxon>
        <taxon>Pseudomonadati</taxon>
        <taxon>Pseudomonadota</taxon>
        <taxon>Betaproteobacteria</taxon>
        <taxon>Burkholderiales</taxon>
        <taxon>Alcaligenaceae</taxon>
        <taxon>Pigmentiphaga</taxon>
    </lineage>
</organism>
<dbReference type="Proteomes" id="UP001501671">
    <property type="component" value="Unassembled WGS sequence"/>
</dbReference>
<feature type="compositionally biased region" description="Low complexity" evidence="1">
    <location>
        <begin position="32"/>
        <end position="44"/>
    </location>
</feature>
<dbReference type="Gene3D" id="1.20.120.1490">
    <property type="match status" value="1"/>
</dbReference>